<dbReference type="Gene3D" id="2.60.120.200">
    <property type="match status" value="1"/>
</dbReference>
<dbReference type="GO" id="GO:0030313">
    <property type="term" value="C:cell envelope"/>
    <property type="evidence" value="ECO:0007669"/>
    <property type="project" value="UniProtKB-SubCell"/>
</dbReference>
<dbReference type="EMBL" id="LTDF01000176">
    <property type="protein sequence ID" value="KXT40763.1"/>
    <property type="molecule type" value="Genomic_DNA"/>
</dbReference>
<dbReference type="InterPro" id="IPR013378">
    <property type="entry name" value="InlB-like_B-rpt"/>
</dbReference>
<dbReference type="InterPro" id="IPR036116">
    <property type="entry name" value="FN3_sf"/>
</dbReference>
<dbReference type="InterPro" id="IPR042229">
    <property type="entry name" value="Listeria/Bacterioides_rpt_sf"/>
</dbReference>
<proteinExistence type="predicted"/>
<name>A0A139KNK7_9BACE</name>
<organism evidence="3">
    <name type="scientific">Bacteroides intestinalis</name>
    <dbReference type="NCBI Taxonomy" id="329854"/>
    <lineage>
        <taxon>Bacteria</taxon>
        <taxon>Pseudomonadati</taxon>
        <taxon>Bacteroidota</taxon>
        <taxon>Bacteroidia</taxon>
        <taxon>Bacteroidales</taxon>
        <taxon>Bacteroidaceae</taxon>
        <taxon>Bacteroides</taxon>
    </lineage>
</organism>
<dbReference type="Pfam" id="PF13385">
    <property type="entry name" value="Laminin_G_3"/>
    <property type="match status" value="1"/>
</dbReference>
<dbReference type="PANTHER" id="PTHR34154:SF3">
    <property type="entry name" value="ALKALI-SENSITIVE LINKAGE PROTEIN 1"/>
    <property type="match status" value="1"/>
</dbReference>
<dbReference type="Pfam" id="PF11790">
    <property type="entry name" value="Glyco_hydro_cc"/>
    <property type="match status" value="1"/>
</dbReference>
<dbReference type="InterPro" id="IPR017853">
    <property type="entry name" value="GH"/>
</dbReference>
<dbReference type="Gene3D" id="2.60.40.10">
    <property type="entry name" value="Immunoglobulins"/>
    <property type="match status" value="2"/>
</dbReference>
<dbReference type="SUPFAM" id="SSF49265">
    <property type="entry name" value="Fibronectin type III"/>
    <property type="match status" value="1"/>
</dbReference>
<dbReference type="CDD" id="cd00063">
    <property type="entry name" value="FN3"/>
    <property type="match status" value="2"/>
</dbReference>
<dbReference type="InterPro" id="IPR013783">
    <property type="entry name" value="Ig-like_fold"/>
</dbReference>
<comment type="caution">
    <text evidence="3">The sequence shown here is derived from an EMBL/GenBank/DDBJ whole genome shotgun (WGS) entry which is preliminary data.</text>
</comment>
<evidence type="ECO:0000313" key="3">
    <source>
        <dbReference type="EMBL" id="KXT40763.1"/>
    </source>
</evidence>
<dbReference type="Pfam" id="PF00041">
    <property type="entry name" value="fn3"/>
    <property type="match status" value="1"/>
</dbReference>
<dbReference type="SUPFAM" id="SSF49899">
    <property type="entry name" value="Concanavalin A-like lectins/glucanases"/>
    <property type="match status" value="1"/>
</dbReference>
<dbReference type="GO" id="GO:0004553">
    <property type="term" value="F:hydrolase activity, hydrolyzing O-glycosyl compounds"/>
    <property type="evidence" value="ECO:0007669"/>
    <property type="project" value="UniProtKB-ARBA"/>
</dbReference>
<reference evidence="3 4" key="1">
    <citation type="submission" date="2016-02" db="EMBL/GenBank/DDBJ databases">
        <authorList>
            <person name="Wen L."/>
            <person name="He K."/>
            <person name="Yang H."/>
        </authorList>
    </citation>
    <scope>NUCLEOTIDE SEQUENCE [LARGE SCALE GENOMIC DNA]</scope>
    <source>
        <strain evidence="3 4">KLE1704</strain>
    </source>
</reference>
<protein>
    <submittedName>
        <fullName evidence="3">Repeat protein</fullName>
    </submittedName>
</protein>
<dbReference type="RefSeq" id="WP_061438194.1">
    <property type="nucleotide sequence ID" value="NZ_KQ968741.1"/>
</dbReference>
<dbReference type="GO" id="GO:0005975">
    <property type="term" value="P:carbohydrate metabolic process"/>
    <property type="evidence" value="ECO:0007669"/>
    <property type="project" value="UniProtKB-ARBA"/>
</dbReference>
<feature type="domain" description="Fibronectin type-III" evidence="2">
    <location>
        <begin position="1318"/>
        <end position="1407"/>
    </location>
</feature>
<evidence type="ECO:0000259" key="2">
    <source>
        <dbReference type="PROSITE" id="PS50853"/>
    </source>
</evidence>
<evidence type="ECO:0000256" key="1">
    <source>
        <dbReference type="ARBA" id="ARBA00004196"/>
    </source>
</evidence>
<dbReference type="PATRIC" id="fig|329854.7.peg.5133"/>
<accession>A0A139KNK7</accession>
<dbReference type="InterPro" id="IPR053183">
    <property type="entry name" value="ASL1"/>
</dbReference>
<feature type="domain" description="Fibronectin type-III" evidence="2">
    <location>
        <begin position="1226"/>
        <end position="1316"/>
    </location>
</feature>
<dbReference type="Proteomes" id="UP000070319">
    <property type="component" value="Unassembled WGS sequence"/>
</dbReference>
<dbReference type="SUPFAM" id="SSF51445">
    <property type="entry name" value="(Trans)glycosidases"/>
    <property type="match status" value="1"/>
</dbReference>
<dbReference type="PANTHER" id="PTHR34154">
    <property type="entry name" value="ALKALI-SENSITIVE LINKAGE PROTEIN 1"/>
    <property type="match status" value="1"/>
</dbReference>
<dbReference type="Gene3D" id="3.20.20.80">
    <property type="entry name" value="Glycosidases"/>
    <property type="match status" value="1"/>
</dbReference>
<dbReference type="PROSITE" id="PS50853">
    <property type="entry name" value="FN3"/>
    <property type="match status" value="2"/>
</dbReference>
<dbReference type="InterPro" id="IPR003961">
    <property type="entry name" value="FN3_dom"/>
</dbReference>
<evidence type="ECO:0000313" key="4">
    <source>
        <dbReference type="Proteomes" id="UP000070319"/>
    </source>
</evidence>
<sequence length="1951" mass="213800">MEKQKQKTGLCKMISAWIICIVLVMSVPIQAQNLLTGWDDTAGTPYDAGWRVDESISITWGNLAASSGNRYRINVGSPASNGTDQMLYITEVDTKYGYPVKPVENKFYQLSGKAWRRNGGSGSATFNFYFADDLLATKPVSKKSLTLSGNNVVNTFNSLRFVAPEGFTSGYFLWDVHVNGGNWDEAGIWLLQLTELGNAVSVKFDTNGGSSVDNQYFLEGESYTISKPADPVKDDGSPFDGWYADKEFTIPYDFSVAITAATTIYAKWEDASVVKTQLQTLISEVESAKEGGTEAGINYLQTVIGEAQAIVDNSGSTISDFTTAISNLNTALAIYRDCSLKELLVERIIIPGFSATTYIYTYDLAPGASIPTVTATAVASVASASIKQASAIPGSTVVTVTAGDGSTQTYTVTFRVNYMAAWDGNGMGTTTDIPSNFGWKCSSDVTWVNADNSNDTYAYRYRDNFGSGVGRVITHPVNNNVFSFPVSLTGGKVYNFTCRNSNVNGTCTTMFGINMSKDAMGRMLNSQSKTSAKWNSLSTFNFNFAAEVSGTYYMVWQTTNGTDRNIATDFLLTEVGNALNVSFNTDGGSEVATQYFVEGESYVVNPPVEPTKNGYVFSGWYKDNTYTSLFNFNIPVLENTIIYARFVPDGNPTMTSLTINNETIAIQSAKYMNITVNGTSELHISSESPLVGSNINLASDNAWLYLESVKPSEVTSNYLSSIKINGQAFNAETDRIAIYGSGTVIIPQGKQVSKHALIAYTENNYGGESMEFEVEKYYRTAELGATFDNKIRSFRLKKGYSCTLANNPDGTGFSRVYIASDADIEVPEMPEGLEFVSFVRVFRWEWVSKKGICNGGLAAITNSSWYNDWAAGGATDNPDFEYVPMRHNLGWDSFETINTRNNVSHVLGYNEPDHTDQANCTPIQAIRQWPELFKSGLRLGSPTPDAIRKDWLVKFLELADSLNYRVDFVVGHMYWNGQSGQNLYNGVVDACTRLYGGRPMWITEWNNGANWTTENWPTNSGPQRDADLNIIYDEDGNEKTVTRPLSPENAAKQATWILDALDGLERCEYLERHSLYNWVQDARAIVLDNKLTPAGKNFAAYKSKVGFSKAREYTHTWKIAPPLPSYTLSKDYKSITISWYDHNGETGKNYTLQKSVDGGEWTDVKVFIAAADMNPDNPLVYTYGSTISYTEEIDCTSKVDYRVIALSYKDTQSSYSRTASVTRDAVPDKPILQGEALSSKIIKLTWSAVDNARSYRLERAESANGEYVEIANLLTGTTYMDENLAVNTPYYYRLYALSTAATEPVSDVLTVSTKALAVPLAINGLRIAAGDGHLTLTWDFAYDAKYRVLRAEEKDASYEQIADAIETTRYVDNGLVEGTTYYYKVQAYNTAGDGPESEILSAIPVAGQHVYLSFDENAGTTAFDAWGGYHGTLVNGVEWTTGKTGSAVALTKSKSSYIQLQDGALSSLEDFTITTWINFNGGIGRLFDFGTGTGTFMMLAPATTKIRYKITCGAGTFDITIPCTIKTKEWIHFAMTQAGTSVKFYLNGICVGTGENADKISPKDMGITTQNYLGKSQWSSDAYCDHIYDDFKIYNKALSDLEVAKLADAMVTVSVYKGNSTGETVEVYKDGSGLADILTGNAIAVVDDADGINLPEGQNNVVVKNAANTYSCTSLLLTDKQPFYSPVSFTATSAVYRRDLTGYVYADGTNGWSSLVLPFAGTLYAGEDAKNPFISDDDASGNYWLKRFAGKTNETMNFEYASSIEADIPYIIALPGERWGVENSIKDKEIEVRGTDVTVSATKGIAKVTADDYSFNGTYAVVQPVRAHYRLNAEGNAFIKYDDGATVEPFRCYLLPDVESMSMPKSFSIGGGNGEITGLENGTKDHAGKLRVYSEAGNLKIVSPKVTIVQIHGVDGVLVRTVQLQEGVNIVTGLAPGFYVVEGQKAVIYSK</sequence>
<comment type="subcellular location">
    <subcellularLocation>
        <location evidence="1">Cell envelope</location>
    </subcellularLocation>
</comment>
<dbReference type="NCBIfam" id="TIGR02543">
    <property type="entry name" value="List_Bact_rpt"/>
    <property type="match status" value="1"/>
</dbReference>
<dbReference type="Gene3D" id="2.60.20.10">
    <property type="entry name" value="Crystallins"/>
    <property type="match status" value="1"/>
</dbReference>
<gene>
    <name evidence="3" type="ORF">HMPREF2531_05061</name>
</gene>
<dbReference type="InterPro" id="IPR024655">
    <property type="entry name" value="Asl1_glyco_hydro_catalytic"/>
</dbReference>
<dbReference type="SMART" id="SM00060">
    <property type="entry name" value="FN3"/>
    <property type="match status" value="2"/>
</dbReference>
<dbReference type="Pfam" id="PF09479">
    <property type="entry name" value="Flg_new"/>
    <property type="match status" value="2"/>
</dbReference>
<dbReference type="Gene3D" id="2.60.40.4270">
    <property type="entry name" value="Listeria-Bacteroides repeat domain"/>
    <property type="match status" value="2"/>
</dbReference>
<dbReference type="InterPro" id="IPR013320">
    <property type="entry name" value="ConA-like_dom_sf"/>
</dbReference>